<protein>
    <submittedName>
        <fullName evidence="2">Uncharacterized protein</fullName>
    </submittedName>
</protein>
<dbReference type="AlphaFoldDB" id="A0A679GIV0"/>
<accession>A0A679GIV0</accession>
<name>A0A679GIV0_9GAMM</name>
<proteinExistence type="predicted"/>
<gene>
    <name evidence="2" type="ORF">PtoMrB4_52530</name>
</gene>
<dbReference type="EMBL" id="AP022642">
    <property type="protein sequence ID" value="BCA31276.1"/>
    <property type="molecule type" value="Genomic_DNA"/>
</dbReference>
<organism evidence="2 3">
    <name type="scientific">Metapseudomonas otitidis</name>
    <dbReference type="NCBI Taxonomy" id="319939"/>
    <lineage>
        <taxon>Bacteria</taxon>
        <taxon>Pseudomonadati</taxon>
        <taxon>Pseudomonadota</taxon>
        <taxon>Gammaproteobacteria</taxon>
        <taxon>Pseudomonadales</taxon>
        <taxon>Pseudomonadaceae</taxon>
        <taxon>Metapseudomonas</taxon>
    </lineage>
</organism>
<dbReference type="KEGG" id="poj:PtoMrB4_52530"/>
<evidence type="ECO:0000256" key="1">
    <source>
        <dbReference type="SAM" id="MobiDB-lite"/>
    </source>
</evidence>
<feature type="region of interest" description="Disordered" evidence="1">
    <location>
        <begin position="1"/>
        <end position="28"/>
    </location>
</feature>
<evidence type="ECO:0000313" key="3">
    <source>
        <dbReference type="Proteomes" id="UP000501237"/>
    </source>
</evidence>
<dbReference type="Proteomes" id="UP000501237">
    <property type="component" value="Chromosome"/>
</dbReference>
<reference evidence="2 3" key="1">
    <citation type="journal article" date="2020" name="Microbiol. Resour. Announc.">
        <title>Complete genome sequence of Pseudomonas otitidis strain MrB4, isolated from Lake Biwa in Japan.</title>
        <authorList>
            <person name="Miyazaki K."/>
            <person name="Hase E."/>
            <person name="Maruya T."/>
        </authorList>
    </citation>
    <scope>NUCLEOTIDE SEQUENCE [LARGE SCALE GENOMIC DNA]</scope>
    <source>
        <strain evidence="2 3">MrB4</strain>
    </source>
</reference>
<evidence type="ECO:0000313" key="2">
    <source>
        <dbReference type="EMBL" id="BCA31276.1"/>
    </source>
</evidence>
<sequence length="61" mass="6372">MQVGHARQHRPMEPLGALGTGIGEDLFKQAGSPDLEADITCPARGQEGSFSVEGRHGAGSR</sequence>